<keyword evidence="2" id="KW-0175">Coiled coil</keyword>
<dbReference type="InterPro" id="IPR006888">
    <property type="entry name" value="XLR/SYCP3/FAM9_dom"/>
</dbReference>
<dbReference type="PANTHER" id="PTHR19368:SF15">
    <property type="entry name" value="XLR_SYCP3_FAM9 DOMAIN-CONTAINING PROTEIN"/>
    <property type="match status" value="1"/>
</dbReference>
<comment type="caution">
    <text evidence="5">The sequence shown here is derived from an EMBL/GenBank/DDBJ whole genome shotgun (WGS) entry which is preliminary data.</text>
</comment>
<dbReference type="GO" id="GO:0007286">
    <property type="term" value="P:spermatid development"/>
    <property type="evidence" value="ECO:0007669"/>
    <property type="project" value="TreeGrafter"/>
</dbReference>
<evidence type="ECO:0000256" key="1">
    <source>
        <dbReference type="ARBA" id="ARBA00010283"/>
    </source>
</evidence>
<evidence type="ECO:0000313" key="6">
    <source>
        <dbReference type="Proteomes" id="UP000034805"/>
    </source>
</evidence>
<accession>A0A0P7URW6</accession>
<dbReference type="STRING" id="113540.ENSSFOP00015002219"/>
<feature type="region of interest" description="Disordered" evidence="3">
    <location>
        <begin position="1"/>
        <end position="20"/>
    </location>
</feature>
<dbReference type="GO" id="GO:0051321">
    <property type="term" value="P:meiotic cell cycle"/>
    <property type="evidence" value="ECO:0007669"/>
    <property type="project" value="TreeGrafter"/>
</dbReference>
<dbReference type="Proteomes" id="UP000034805">
    <property type="component" value="Unassembled WGS sequence"/>
</dbReference>
<name>A0A0P7URW6_SCLFO</name>
<evidence type="ECO:0000313" key="5">
    <source>
        <dbReference type="EMBL" id="KPP72055.1"/>
    </source>
</evidence>
<comment type="similarity">
    <text evidence="1">Belongs to the XLR/SYCP3 family.</text>
</comment>
<dbReference type="EMBL" id="JARO02002720">
    <property type="protein sequence ID" value="KPP72055.1"/>
    <property type="molecule type" value="Genomic_DNA"/>
</dbReference>
<feature type="coiled-coil region" evidence="2">
    <location>
        <begin position="126"/>
        <end position="185"/>
    </location>
</feature>
<feature type="domain" description="XLR/SYCP3/FAM9" evidence="4">
    <location>
        <begin position="76"/>
        <end position="207"/>
    </location>
</feature>
<organism evidence="5 6">
    <name type="scientific">Scleropages formosus</name>
    <name type="common">Asian bonytongue</name>
    <name type="synonym">Osteoglossum formosum</name>
    <dbReference type="NCBI Taxonomy" id="113540"/>
    <lineage>
        <taxon>Eukaryota</taxon>
        <taxon>Metazoa</taxon>
        <taxon>Chordata</taxon>
        <taxon>Craniata</taxon>
        <taxon>Vertebrata</taxon>
        <taxon>Euteleostomi</taxon>
        <taxon>Actinopterygii</taxon>
        <taxon>Neopterygii</taxon>
        <taxon>Teleostei</taxon>
        <taxon>Osteoglossocephala</taxon>
        <taxon>Osteoglossomorpha</taxon>
        <taxon>Osteoglossiformes</taxon>
        <taxon>Osteoglossidae</taxon>
        <taxon>Scleropages</taxon>
    </lineage>
</organism>
<dbReference type="AlphaFoldDB" id="A0A0P7URW6"/>
<dbReference type="Pfam" id="PF04803">
    <property type="entry name" value="Cor1"/>
    <property type="match status" value="1"/>
</dbReference>
<reference evidence="5 6" key="1">
    <citation type="submission" date="2015-08" db="EMBL/GenBank/DDBJ databases">
        <title>The genome of the Asian arowana (Scleropages formosus).</title>
        <authorList>
            <person name="Tan M.H."/>
            <person name="Gan H.M."/>
            <person name="Croft L.J."/>
            <person name="Austin C.M."/>
        </authorList>
    </citation>
    <scope>NUCLEOTIDE SEQUENCE [LARGE SCALE GENOMIC DNA]</scope>
    <source>
        <strain evidence="5">Aro1</strain>
    </source>
</reference>
<gene>
    <name evidence="5" type="ORF">Z043_108979</name>
</gene>
<dbReference type="PANTHER" id="PTHR19368">
    <property type="entry name" value="XLR/SCP3/FAM9"/>
    <property type="match status" value="1"/>
</dbReference>
<feature type="compositionally biased region" description="Basic and acidic residues" evidence="3">
    <location>
        <begin position="11"/>
        <end position="20"/>
    </location>
</feature>
<proteinExistence type="inferred from homology"/>
<dbReference type="InterPro" id="IPR051443">
    <property type="entry name" value="XLR/SYCP3"/>
</dbReference>
<feature type="compositionally biased region" description="Basic and acidic residues" evidence="3">
    <location>
        <begin position="29"/>
        <end position="51"/>
    </location>
</feature>
<sequence>MAFTRRNEKRKSRENESAVDEFHLDLRDDKKDRSCLETDEGEGSRLAKEQQPKAGATMEDTTGTELLIASLADIGKALQAKKKRLEVVTKASLKGSNQKLEQLWKTQQGQRQKLTQDYSQQVFSLLQQWENDVQKSGEQEEKLNNLFRQQQKLFQQSRVTLSQRLKSVKQLYEQFVKNMEEMEKSHEAFLVGAQAELKKEMAVLQKKIMMDTVRQNTLLGFYNGAHSSSPVLSLPSTATAGDGHHAKISSVHAVLRPRRHQEESIVLHR</sequence>
<protein>
    <submittedName>
        <fullName evidence="5">Synaptonemal complex protein 3-like</fullName>
    </submittedName>
</protein>
<evidence type="ECO:0000256" key="3">
    <source>
        <dbReference type="SAM" id="MobiDB-lite"/>
    </source>
</evidence>
<evidence type="ECO:0000259" key="4">
    <source>
        <dbReference type="Pfam" id="PF04803"/>
    </source>
</evidence>
<feature type="region of interest" description="Disordered" evidence="3">
    <location>
        <begin position="29"/>
        <end position="60"/>
    </location>
</feature>
<dbReference type="GO" id="GO:0000795">
    <property type="term" value="C:synaptonemal complex"/>
    <property type="evidence" value="ECO:0007669"/>
    <property type="project" value="TreeGrafter"/>
</dbReference>
<evidence type="ECO:0000256" key="2">
    <source>
        <dbReference type="SAM" id="Coils"/>
    </source>
</evidence>